<dbReference type="PROSITE" id="PS00141">
    <property type="entry name" value="ASP_PROTEASE"/>
    <property type="match status" value="2"/>
</dbReference>
<protein>
    <recommendedName>
        <fullName evidence="12">Peptidase A1 domain-containing protein</fullName>
    </recommendedName>
</protein>
<evidence type="ECO:0000256" key="4">
    <source>
        <dbReference type="ARBA" id="ARBA00022750"/>
    </source>
</evidence>
<dbReference type="InterPro" id="IPR001969">
    <property type="entry name" value="Aspartic_peptidase_AS"/>
</dbReference>
<feature type="chain" id="PRO_5015618790" description="Peptidase A1 domain-containing protein" evidence="11">
    <location>
        <begin position="22"/>
        <end position="542"/>
    </location>
</feature>
<feature type="disulfide bond" evidence="7">
    <location>
        <begin position="312"/>
        <end position="361"/>
    </location>
</feature>
<feature type="active site" evidence="6">
    <location>
        <position position="277"/>
    </location>
</feature>
<dbReference type="CDD" id="cd05474">
    <property type="entry name" value="SAP_like"/>
    <property type="match status" value="1"/>
</dbReference>
<dbReference type="SUPFAM" id="SSF50630">
    <property type="entry name" value="Acid proteases"/>
    <property type="match status" value="1"/>
</dbReference>
<keyword evidence="3 11" id="KW-0732">Signal</keyword>
<evidence type="ECO:0000256" key="3">
    <source>
        <dbReference type="ARBA" id="ARBA00022729"/>
    </source>
</evidence>
<evidence type="ECO:0000256" key="5">
    <source>
        <dbReference type="ARBA" id="ARBA00022801"/>
    </source>
</evidence>
<dbReference type="GO" id="GO:0004190">
    <property type="term" value="F:aspartic-type endopeptidase activity"/>
    <property type="evidence" value="ECO:0007669"/>
    <property type="project" value="UniProtKB-KW"/>
</dbReference>
<dbReference type="Pfam" id="PF00026">
    <property type="entry name" value="Asp"/>
    <property type="match status" value="1"/>
</dbReference>
<name>A0A2T3AXW7_AMORE</name>
<dbReference type="GO" id="GO:0006508">
    <property type="term" value="P:proteolysis"/>
    <property type="evidence" value="ECO:0007669"/>
    <property type="project" value="UniProtKB-KW"/>
</dbReference>
<dbReference type="EMBL" id="KZ679013">
    <property type="protein sequence ID" value="PSS14872.1"/>
    <property type="molecule type" value="Genomic_DNA"/>
</dbReference>
<evidence type="ECO:0000256" key="8">
    <source>
        <dbReference type="RuleBase" id="RU000454"/>
    </source>
</evidence>
<dbReference type="InterPro" id="IPR033121">
    <property type="entry name" value="PEPTIDASE_A1"/>
</dbReference>
<dbReference type="OrthoDB" id="771136at2759"/>
<dbReference type="AlphaFoldDB" id="A0A2T3AXW7"/>
<dbReference type="GeneID" id="36572325"/>
<dbReference type="FunCoup" id="A0A2T3AXW7">
    <property type="interactions" value="327"/>
</dbReference>
<dbReference type="InterPro" id="IPR021109">
    <property type="entry name" value="Peptidase_aspartic_dom_sf"/>
</dbReference>
<accession>A0A2T3AXW7</accession>
<feature type="signal peptide" evidence="11">
    <location>
        <begin position="1"/>
        <end position="21"/>
    </location>
</feature>
<feature type="active site" evidence="6">
    <location>
        <position position="82"/>
    </location>
</feature>
<feature type="region of interest" description="Disordered" evidence="9">
    <location>
        <begin position="490"/>
        <end position="512"/>
    </location>
</feature>
<sequence length="542" mass="55292">MRSPLASVLLCTSLLSSLTAAAGTVHLGIKGRRDVAGPQRLRRRAGSSSTPLATLTENPNFSQYFAEVEIGTPPQKLSLVVDTGSSDVWAVASSAPICETKGTCSLGTFDSSSSSTFDDNGPGLFQDQYADGTSTTGDFFLDTFSIGGATVEQFQMGIALNTSIPKGIMGIGFNNAEAGGSVQYPNLVDTMVNQSVIATQAYSLWLDDYAAKTGSLLFGGIDTEKYSGDLANIAMYPSAQTGVIDAFTVAFTSLTISSSSGSDTLTPPGYAEAVILDSGTTFTYVPDDLAEAIYNVVGAQFNSEAGLALCVCSTGSVEGTIDFGFAGADGPVIKVPISELVYPVYDNEGNQPTLQNGDTVCSFGIEPSSSLGSDVALLFGDTILRSAYVVYDLYNARIGLAQTVFNSTKSNIIAFESAGAQIPSATTVTNENAVTQTASADNFGGGGADPTALPTSVDAGTEIAGTSTAEFTGNAGPAFSTAFFDTATSTSKSNPTGSGSGGSSPTGKKSAAVPGVKPVAWVHIALVGATLTFMAVGGGLLL</sequence>
<evidence type="ECO:0000256" key="2">
    <source>
        <dbReference type="ARBA" id="ARBA00022670"/>
    </source>
</evidence>
<evidence type="ECO:0000313" key="14">
    <source>
        <dbReference type="Proteomes" id="UP000241818"/>
    </source>
</evidence>
<dbReference type="PROSITE" id="PS51767">
    <property type="entry name" value="PEPTIDASE_A1"/>
    <property type="match status" value="1"/>
</dbReference>
<dbReference type="PANTHER" id="PTHR47966">
    <property type="entry name" value="BETA-SITE APP-CLEAVING ENZYME, ISOFORM A-RELATED"/>
    <property type="match status" value="1"/>
</dbReference>
<dbReference type="PRINTS" id="PR00792">
    <property type="entry name" value="PEPSIN"/>
</dbReference>
<evidence type="ECO:0000259" key="12">
    <source>
        <dbReference type="PROSITE" id="PS51767"/>
    </source>
</evidence>
<keyword evidence="10" id="KW-0472">Membrane</keyword>
<dbReference type="Gene3D" id="2.40.70.10">
    <property type="entry name" value="Acid Proteases"/>
    <property type="match status" value="2"/>
</dbReference>
<dbReference type="InterPro" id="IPR033876">
    <property type="entry name" value="SAP-like"/>
</dbReference>
<keyword evidence="7" id="KW-1015">Disulfide bond</keyword>
<evidence type="ECO:0000256" key="11">
    <source>
        <dbReference type="SAM" id="SignalP"/>
    </source>
</evidence>
<evidence type="ECO:0000256" key="1">
    <source>
        <dbReference type="ARBA" id="ARBA00007447"/>
    </source>
</evidence>
<keyword evidence="10" id="KW-0812">Transmembrane</keyword>
<feature type="transmembrane region" description="Helical" evidence="10">
    <location>
        <begin position="520"/>
        <end position="541"/>
    </location>
</feature>
<evidence type="ECO:0000256" key="10">
    <source>
        <dbReference type="SAM" id="Phobius"/>
    </source>
</evidence>
<keyword evidence="4 8" id="KW-0064">Aspartyl protease</keyword>
<keyword evidence="2 8" id="KW-0645">Protease</keyword>
<reference evidence="13 14" key="1">
    <citation type="journal article" date="2018" name="New Phytol.">
        <title>Comparative genomics and transcriptomics depict ericoid mycorrhizal fungi as versatile saprotrophs and plant mutualists.</title>
        <authorList>
            <person name="Martino E."/>
            <person name="Morin E."/>
            <person name="Grelet G.A."/>
            <person name="Kuo A."/>
            <person name="Kohler A."/>
            <person name="Daghino S."/>
            <person name="Barry K.W."/>
            <person name="Cichocki N."/>
            <person name="Clum A."/>
            <person name="Dockter R.B."/>
            <person name="Hainaut M."/>
            <person name="Kuo R.C."/>
            <person name="LaButti K."/>
            <person name="Lindahl B.D."/>
            <person name="Lindquist E.A."/>
            <person name="Lipzen A."/>
            <person name="Khouja H.R."/>
            <person name="Magnuson J."/>
            <person name="Murat C."/>
            <person name="Ohm R.A."/>
            <person name="Singer S.W."/>
            <person name="Spatafora J.W."/>
            <person name="Wang M."/>
            <person name="Veneault-Fourrey C."/>
            <person name="Henrissat B."/>
            <person name="Grigoriev I.V."/>
            <person name="Martin F.M."/>
            <person name="Perotto S."/>
        </authorList>
    </citation>
    <scope>NUCLEOTIDE SEQUENCE [LARGE SCALE GENOMIC DNA]</scope>
    <source>
        <strain evidence="13 14">ATCC 22711</strain>
    </source>
</reference>
<organism evidence="13 14">
    <name type="scientific">Amorphotheca resinae ATCC 22711</name>
    <dbReference type="NCBI Taxonomy" id="857342"/>
    <lineage>
        <taxon>Eukaryota</taxon>
        <taxon>Fungi</taxon>
        <taxon>Dikarya</taxon>
        <taxon>Ascomycota</taxon>
        <taxon>Pezizomycotina</taxon>
        <taxon>Leotiomycetes</taxon>
        <taxon>Helotiales</taxon>
        <taxon>Amorphothecaceae</taxon>
        <taxon>Amorphotheca</taxon>
    </lineage>
</organism>
<keyword evidence="14" id="KW-1185">Reference proteome</keyword>
<keyword evidence="5 8" id="KW-0378">Hydrolase</keyword>
<dbReference type="STRING" id="857342.A0A2T3AXW7"/>
<dbReference type="InParanoid" id="A0A2T3AXW7"/>
<evidence type="ECO:0000256" key="9">
    <source>
        <dbReference type="SAM" id="MobiDB-lite"/>
    </source>
</evidence>
<feature type="domain" description="Peptidase A1" evidence="12">
    <location>
        <begin position="64"/>
        <end position="401"/>
    </location>
</feature>
<evidence type="ECO:0000256" key="6">
    <source>
        <dbReference type="PIRSR" id="PIRSR601461-1"/>
    </source>
</evidence>
<gene>
    <name evidence="13" type="ORF">M430DRAFT_20189</name>
</gene>
<evidence type="ECO:0000256" key="7">
    <source>
        <dbReference type="PIRSR" id="PIRSR601461-2"/>
    </source>
</evidence>
<keyword evidence="10" id="KW-1133">Transmembrane helix</keyword>
<dbReference type="PANTHER" id="PTHR47966:SF65">
    <property type="entry name" value="ASPARTIC-TYPE ENDOPEPTIDASE"/>
    <property type="match status" value="1"/>
</dbReference>
<proteinExistence type="inferred from homology"/>
<comment type="similarity">
    <text evidence="1 8">Belongs to the peptidase A1 family.</text>
</comment>
<dbReference type="InterPro" id="IPR001461">
    <property type="entry name" value="Aspartic_peptidase_A1"/>
</dbReference>
<evidence type="ECO:0000313" key="13">
    <source>
        <dbReference type="EMBL" id="PSS14872.1"/>
    </source>
</evidence>
<dbReference type="RefSeq" id="XP_024719471.1">
    <property type="nucleotide sequence ID" value="XM_024864244.1"/>
</dbReference>
<dbReference type="Proteomes" id="UP000241818">
    <property type="component" value="Unassembled WGS sequence"/>
</dbReference>